<protein>
    <submittedName>
        <fullName evidence="1">6290_t:CDS:1</fullName>
    </submittedName>
</protein>
<comment type="caution">
    <text evidence="1">The sequence shown here is derived from an EMBL/GenBank/DDBJ whole genome shotgun (WGS) entry which is preliminary data.</text>
</comment>
<gene>
    <name evidence="1" type="ORF">GMARGA_LOCUS42848</name>
</gene>
<accession>A0ABN7XFK1</accession>
<evidence type="ECO:0000313" key="2">
    <source>
        <dbReference type="Proteomes" id="UP000789901"/>
    </source>
</evidence>
<feature type="non-terminal residue" evidence="1">
    <location>
        <position position="42"/>
    </location>
</feature>
<proteinExistence type="predicted"/>
<name>A0ABN7XFK1_GIGMA</name>
<dbReference type="EMBL" id="CAJVQB010132360">
    <property type="protein sequence ID" value="CAG8854027.1"/>
    <property type="molecule type" value="Genomic_DNA"/>
</dbReference>
<feature type="non-terminal residue" evidence="1">
    <location>
        <position position="1"/>
    </location>
</feature>
<reference evidence="1 2" key="1">
    <citation type="submission" date="2021-06" db="EMBL/GenBank/DDBJ databases">
        <authorList>
            <person name="Kallberg Y."/>
            <person name="Tangrot J."/>
            <person name="Rosling A."/>
        </authorList>
    </citation>
    <scope>NUCLEOTIDE SEQUENCE [LARGE SCALE GENOMIC DNA]</scope>
    <source>
        <strain evidence="1 2">120-4 pot B 10/14</strain>
    </source>
</reference>
<evidence type="ECO:0000313" key="1">
    <source>
        <dbReference type="EMBL" id="CAG8854027.1"/>
    </source>
</evidence>
<sequence length="42" mass="4919">FLFQPKLPTSVTIPEFLCPLRLEKNGVITVLRKIILDNKMYE</sequence>
<dbReference type="Proteomes" id="UP000789901">
    <property type="component" value="Unassembled WGS sequence"/>
</dbReference>
<organism evidence="1 2">
    <name type="scientific">Gigaspora margarita</name>
    <dbReference type="NCBI Taxonomy" id="4874"/>
    <lineage>
        <taxon>Eukaryota</taxon>
        <taxon>Fungi</taxon>
        <taxon>Fungi incertae sedis</taxon>
        <taxon>Mucoromycota</taxon>
        <taxon>Glomeromycotina</taxon>
        <taxon>Glomeromycetes</taxon>
        <taxon>Diversisporales</taxon>
        <taxon>Gigasporaceae</taxon>
        <taxon>Gigaspora</taxon>
    </lineage>
</organism>
<keyword evidence="2" id="KW-1185">Reference proteome</keyword>